<keyword evidence="1" id="KW-1133">Transmembrane helix</keyword>
<evidence type="ECO:0000256" key="1">
    <source>
        <dbReference type="SAM" id="Phobius"/>
    </source>
</evidence>
<proteinExistence type="predicted"/>
<protein>
    <submittedName>
        <fullName evidence="2">Uncharacterized protein</fullName>
    </submittedName>
</protein>
<evidence type="ECO:0000313" key="3">
    <source>
        <dbReference type="Proteomes" id="UP000325395"/>
    </source>
</evidence>
<organism evidence="2 3">
    <name type="scientific">Aspergillus pseudocaelatus</name>
    <dbReference type="NCBI Taxonomy" id="1825620"/>
    <lineage>
        <taxon>Eukaryota</taxon>
        <taxon>Fungi</taxon>
        <taxon>Dikarya</taxon>
        <taxon>Ascomycota</taxon>
        <taxon>Pezizomycotina</taxon>
        <taxon>Eurotiomycetes</taxon>
        <taxon>Eurotiomycetidae</taxon>
        <taxon>Eurotiales</taxon>
        <taxon>Aspergillaceae</taxon>
        <taxon>Aspergillus</taxon>
        <taxon>Aspergillus subgen. Circumdati</taxon>
    </lineage>
</organism>
<sequence>MEIGINHLRRMAITWQKRMNLKNGIIFIFIIFLLLFLLLFLFQCLIFGMCVSED</sequence>
<evidence type="ECO:0000313" key="2">
    <source>
        <dbReference type="EMBL" id="KAE8413842.1"/>
    </source>
</evidence>
<dbReference type="EMBL" id="ML735797">
    <property type="protein sequence ID" value="KAE8413842.1"/>
    <property type="molecule type" value="Genomic_DNA"/>
</dbReference>
<name>A0ABQ6W9P5_9EURO</name>
<reference evidence="2 3" key="1">
    <citation type="submission" date="2019-04" db="EMBL/GenBank/DDBJ databases">
        <authorList>
            <consortium name="DOE Joint Genome Institute"/>
            <person name="Mondo S."/>
            <person name="Kjaerbolling I."/>
            <person name="Vesth T."/>
            <person name="Frisvad J.C."/>
            <person name="Nybo J.L."/>
            <person name="Theobald S."/>
            <person name="Kildgaard S."/>
            <person name="Isbrandt T."/>
            <person name="Kuo A."/>
            <person name="Sato A."/>
            <person name="Lyhne E.K."/>
            <person name="Kogle M.E."/>
            <person name="Wiebenga A."/>
            <person name="Kun R.S."/>
            <person name="Lubbers R.J."/>
            <person name="Makela M.R."/>
            <person name="Barry K."/>
            <person name="Chovatia M."/>
            <person name="Clum A."/>
            <person name="Daum C."/>
            <person name="Haridas S."/>
            <person name="He G."/>
            <person name="LaButti K."/>
            <person name="Lipzen A."/>
            <person name="Riley R."/>
            <person name="Salamov A."/>
            <person name="Simmons B.A."/>
            <person name="Magnuson J.K."/>
            <person name="Henrissat B."/>
            <person name="Mortensen U.H."/>
            <person name="Larsen T.O."/>
            <person name="Devries R.P."/>
            <person name="Grigoriev I.V."/>
            <person name="Machida M."/>
            <person name="Baker S.E."/>
            <person name="Andersen M.R."/>
            <person name="Cantor M.N."/>
            <person name="Hua S.X."/>
        </authorList>
    </citation>
    <scope>NUCLEOTIDE SEQUENCE [LARGE SCALE GENOMIC DNA]</scope>
    <source>
        <strain evidence="2 3">CBS 117616</strain>
    </source>
</reference>
<accession>A0ABQ6W9P5</accession>
<feature type="transmembrane region" description="Helical" evidence="1">
    <location>
        <begin position="21"/>
        <end position="48"/>
    </location>
</feature>
<keyword evidence="1" id="KW-0472">Membrane</keyword>
<dbReference type="Proteomes" id="UP000325395">
    <property type="component" value="Unassembled WGS sequence"/>
</dbReference>
<gene>
    <name evidence="2" type="ORF">BDV36DRAFT_267116</name>
</gene>
<keyword evidence="1" id="KW-0812">Transmembrane</keyword>
<keyword evidence="3" id="KW-1185">Reference proteome</keyword>